<reference evidence="1" key="1">
    <citation type="submission" date="2020-09" db="EMBL/GenBank/DDBJ databases">
        <title>Genome-Enabled Discovery of Anthraquinone Biosynthesis in Senna tora.</title>
        <authorList>
            <person name="Kang S.-H."/>
            <person name="Pandey R.P."/>
            <person name="Lee C.-M."/>
            <person name="Sim J.-S."/>
            <person name="Jeong J.-T."/>
            <person name="Choi B.-S."/>
            <person name="Jung M."/>
            <person name="Ginzburg D."/>
            <person name="Zhao K."/>
            <person name="Won S.Y."/>
            <person name="Oh T.-J."/>
            <person name="Yu Y."/>
            <person name="Kim N.-H."/>
            <person name="Lee O.R."/>
            <person name="Lee T.-H."/>
            <person name="Bashyal P."/>
            <person name="Kim T.-S."/>
            <person name="Lee W.-H."/>
            <person name="Kawkins C."/>
            <person name="Kim C.-K."/>
            <person name="Kim J.S."/>
            <person name="Ahn B.O."/>
            <person name="Rhee S.Y."/>
            <person name="Sohng J.K."/>
        </authorList>
    </citation>
    <scope>NUCLEOTIDE SEQUENCE</scope>
    <source>
        <tissue evidence="1">Leaf</tissue>
    </source>
</reference>
<dbReference type="GO" id="GO:0003964">
    <property type="term" value="F:RNA-directed DNA polymerase activity"/>
    <property type="evidence" value="ECO:0007669"/>
    <property type="project" value="UniProtKB-KW"/>
</dbReference>
<name>A0A835CHT4_9FABA</name>
<protein>
    <submittedName>
        <fullName evidence="1">Reverse transcriptase</fullName>
    </submittedName>
</protein>
<evidence type="ECO:0000313" key="1">
    <source>
        <dbReference type="EMBL" id="KAF7839567.1"/>
    </source>
</evidence>
<dbReference type="Proteomes" id="UP000634136">
    <property type="component" value="Unassembled WGS sequence"/>
</dbReference>
<accession>A0A835CHT4</accession>
<evidence type="ECO:0000313" key="2">
    <source>
        <dbReference type="Proteomes" id="UP000634136"/>
    </source>
</evidence>
<keyword evidence="1" id="KW-0808">Transferase</keyword>
<proteinExistence type="predicted"/>
<keyword evidence="2" id="KW-1185">Reference proteome</keyword>
<dbReference type="PANTHER" id="PTHR33116">
    <property type="entry name" value="REVERSE TRANSCRIPTASE ZINC-BINDING DOMAIN-CONTAINING PROTEIN-RELATED-RELATED"/>
    <property type="match status" value="1"/>
</dbReference>
<keyword evidence="1" id="KW-0548">Nucleotidyltransferase</keyword>
<gene>
    <name evidence="1" type="ORF">G2W53_008049</name>
</gene>
<keyword evidence="1" id="KW-0695">RNA-directed DNA polymerase</keyword>
<dbReference type="OrthoDB" id="1348681at2759"/>
<sequence>MDQWGTHGLDHTNSWVEARKVEYLGRYLGGFVDGHNTTKRNASLILDNLQQKLSGWKAKMLPQATRTTLIKVVVSAIPLYHMQHTWLTHFEATKNKSEGGMGFRGMLKINEALLAKQVWKILTMDNSLVNKVFMGKYKSSLQNYKFTRKPNSSPLWKKLCKASKVVTDHIGWRGGYWDEAKVAQVYNPAKKAIVLDIVISRTNIEDKRVWLHTNNGEFNVKHVYKAITHNTQIQGNPCYRLNLRVDDVGAQTLTDWINGFMDNWNQGKGDVMRCLKRAYKVVDEIKGMSSLQRQDPFFKLETPARYNRDGGKTTK</sequence>
<dbReference type="PANTHER" id="PTHR33116:SF86">
    <property type="entry name" value="REVERSE TRANSCRIPTASE DOMAIN-CONTAINING PROTEIN"/>
    <property type="match status" value="1"/>
</dbReference>
<comment type="caution">
    <text evidence="1">The sequence shown here is derived from an EMBL/GenBank/DDBJ whole genome shotgun (WGS) entry which is preliminary data.</text>
</comment>
<organism evidence="1 2">
    <name type="scientific">Senna tora</name>
    <dbReference type="NCBI Taxonomy" id="362788"/>
    <lineage>
        <taxon>Eukaryota</taxon>
        <taxon>Viridiplantae</taxon>
        <taxon>Streptophyta</taxon>
        <taxon>Embryophyta</taxon>
        <taxon>Tracheophyta</taxon>
        <taxon>Spermatophyta</taxon>
        <taxon>Magnoliopsida</taxon>
        <taxon>eudicotyledons</taxon>
        <taxon>Gunneridae</taxon>
        <taxon>Pentapetalae</taxon>
        <taxon>rosids</taxon>
        <taxon>fabids</taxon>
        <taxon>Fabales</taxon>
        <taxon>Fabaceae</taxon>
        <taxon>Caesalpinioideae</taxon>
        <taxon>Cassia clade</taxon>
        <taxon>Senna</taxon>
    </lineage>
</organism>
<dbReference type="AlphaFoldDB" id="A0A835CHT4"/>
<dbReference type="EMBL" id="JAAIUW010000003">
    <property type="protein sequence ID" value="KAF7839567.1"/>
    <property type="molecule type" value="Genomic_DNA"/>
</dbReference>